<keyword evidence="4" id="KW-1185">Reference proteome</keyword>
<dbReference type="OrthoDB" id="9811121at2"/>
<dbReference type="PROSITE" id="PS50263">
    <property type="entry name" value="CN_HYDROLASE"/>
    <property type="match status" value="1"/>
</dbReference>
<proteinExistence type="inferred from homology"/>
<dbReference type="PANTHER" id="PTHR23088:SF27">
    <property type="entry name" value="DEAMINATED GLUTATHIONE AMIDASE"/>
    <property type="match status" value="1"/>
</dbReference>
<name>A0A5C8ZGD9_9ACTN</name>
<dbReference type="SUPFAM" id="SSF56317">
    <property type="entry name" value="Carbon-nitrogen hydrolase"/>
    <property type="match status" value="1"/>
</dbReference>
<dbReference type="AlphaFoldDB" id="A0A5C8ZGD9"/>
<dbReference type="PANTHER" id="PTHR23088">
    <property type="entry name" value="NITRILASE-RELATED"/>
    <property type="match status" value="1"/>
</dbReference>
<dbReference type="PROSITE" id="PS01227">
    <property type="entry name" value="UPF0012"/>
    <property type="match status" value="1"/>
</dbReference>
<dbReference type="GO" id="GO:0016787">
    <property type="term" value="F:hydrolase activity"/>
    <property type="evidence" value="ECO:0007669"/>
    <property type="project" value="UniProtKB-KW"/>
</dbReference>
<dbReference type="EMBL" id="VKAC01000006">
    <property type="protein sequence ID" value="TXR56223.1"/>
    <property type="molecule type" value="Genomic_DNA"/>
</dbReference>
<dbReference type="Gene3D" id="3.60.110.10">
    <property type="entry name" value="Carbon-nitrogen hydrolase"/>
    <property type="match status" value="1"/>
</dbReference>
<protein>
    <submittedName>
        <fullName evidence="3">Carbon-nitrogen family hydrolase</fullName>
    </submittedName>
</protein>
<dbReference type="RefSeq" id="WP_147926654.1">
    <property type="nucleotide sequence ID" value="NZ_VKAC01000006.1"/>
</dbReference>
<dbReference type="Pfam" id="PF00795">
    <property type="entry name" value="CN_hydrolase"/>
    <property type="match status" value="1"/>
</dbReference>
<gene>
    <name evidence="3" type="ORF">FMM08_11205</name>
</gene>
<evidence type="ECO:0000256" key="1">
    <source>
        <dbReference type="ARBA" id="ARBA00010613"/>
    </source>
</evidence>
<dbReference type="CDD" id="cd07583">
    <property type="entry name" value="nitrilase_5"/>
    <property type="match status" value="1"/>
</dbReference>
<dbReference type="InterPro" id="IPR036526">
    <property type="entry name" value="C-N_Hydrolase_sf"/>
</dbReference>
<evidence type="ECO:0000313" key="3">
    <source>
        <dbReference type="EMBL" id="TXR56223.1"/>
    </source>
</evidence>
<organism evidence="3 4">
    <name type="scientific">Quadrisphaera setariae</name>
    <dbReference type="NCBI Taxonomy" id="2593304"/>
    <lineage>
        <taxon>Bacteria</taxon>
        <taxon>Bacillati</taxon>
        <taxon>Actinomycetota</taxon>
        <taxon>Actinomycetes</taxon>
        <taxon>Kineosporiales</taxon>
        <taxon>Kineosporiaceae</taxon>
        <taxon>Quadrisphaera</taxon>
    </lineage>
</organism>
<dbReference type="Proteomes" id="UP000321234">
    <property type="component" value="Unassembled WGS sequence"/>
</dbReference>
<keyword evidence="3" id="KW-0378">Hydrolase</keyword>
<comment type="similarity">
    <text evidence="1">Belongs to the carbon-nitrogen hydrolase superfamily. NIT1/NIT2 family.</text>
</comment>
<dbReference type="InterPro" id="IPR001110">
    <property type="entry name" value="UPF0012_CS"/>
</dbReference>
<feature type="domain" description="CN hydrolase" evidence="2">
    <location>
        <begin position="1"/>
        <end position="250"/>
    </location>
</feature>
<evidence type="ECO:0000259" key="2">
    <source>
        <dbReference type="PROSITE" id="PS50263"/>
    </source>
</evidence>
<dbReference type="InterPro" id="IPR003010">
    <property type="entry name" value="C-N_Hydrolase"/>
</dbReference>
<reference evidence="3 4" key="1">
    <citation type="submission" date="2019-07" db="EMBL/GenBank/DDBJ databases">
        <title>Quadrisphaera sp. strain DD2A genome sequencing and assembly.</title>
        <authorList>
            <person name="Kim I."/>
        </authorList>
    </citation>
    <scope>NUCLEOTIDE SEQUENCE [LARGE SCALE GENOMIC DNA]</scope>
    <source>
        <strain evidence="3 4">DD2A</strain>
    </source>
</reference>
<sequence length="268" mass="28949">MQVSVLQVGYDDDEPVAARVDRVAQLVADQRGADLVVLPELWAPGGFAYREWERRAEPLDGPTVRALADAARAAGAVVHGGSLVERTEQPGPQGRHLWNTSVVLGPDGALLASYRKVHRFGFGAGEPLLMEAGEDVVVVDLPLGPEGEAVRTGLATCYDVRFPELFRRQVDLGAELVLLPAAWPAARLAHWRLLTRARAVEDQVVLIAVGTAGTHARTPMAGHSAVVSPWGEDLAEADADEQVLRVEVDLGEVARCREQFPVLADRRL</sequence>
<comment type="caution">
    <text evidence="3">The sequence shown here is derived from an EMBL/GenBank/DDBJ whole genome shotgun (WGS) entry which is preliminary data.</text>
</comment>
<accession>A0A5C8ZGD9</accession>
<evidence type="ECO:0000313" key="4">
    <source>
        <dbReference type="Proteomes" id="UP000321234"/>
    </source>
</evidence>